<dbReference type="NCBIfam" id="TIGR00173">
    <property type="entry name" value="menD"/>
    <property type="match status" value="1"/>
</dbReference>
<dbReference type="InterPro" id="IPR032264">
    <property type="entry name" value="MenD_middle"/>
</dbReference>
<name>A0A2T2X315_9FIRM</name>
<dbReference type="PANTHER" id="PTHR42916">
    <property type="entry name" value="2-SUCCINYL-5-ENOLPYRUVYL-6-HYDROXY-3-CYCLOHEXENE-1-CARBOXYLATE SYNTHASE"/>
    <property type="match status" value="1"/>
</dbReference>
<proteinExistence type="inferred from homology"/>
<gene>
    <name evidence="7" type="primary">menD</name>
    <name evidence="11" type="ORF">C7B43_09390</name>
</gene>
<comment type="pathway">
    <text evidence="7">Quinol/quinone metabolism; menaquinone biosynthesis.</text>
</comment>
<dbReference type="AlphaFoldDB" id="A0A2T2X315"/>
<comment type="function">
    <text evidence="7">Catalyzes the thiamine diphosphate-dependent decarboxylation of 2-oxoglutarate and the subsequent addition of the resulting succinic semialdehyde-thiamine pyrophosphate anion to isochorismate to yield 2-succinyl-5-enolpyruvyl-6-hydroxy-3-cyclohexene-1-carboxylate (SEPHCHC).</text>
</comment>
<dbReference type="InterPro" id="IPR011766">
    <property type="entry name" value="TPP_enzyme_TPP-bd"/>
</dbReference>
<keyword evidence="5 7" id="KW-0786">Thiamine pyrophosphate</keyword>
<dbReference type="InterPro" id="IPR029035">
    <property type="entry name" value="DHS-like_NAD/FAD-binding_dom"/>
</dbReference>
<comment type="cofactor">
    <cofactor evidence="7">
        <name>Mg(2+)</name>
        <dbReference type="ChEBI" id="CHEBI:18420"/>
    </cofactor>
    <cofactor evidence="7">
        <name>Mn(2+)</name>
        <dbReference type="ChEBI" id="CHEBI:29035"/>
    </cofactor>
</comment>
<accession>A0A2T2X315</accession>
<evidence type="ECO:0000313" key="11">
    <source>
        <dbReference type="EMBL" id="PSR28885.1"/>
    </source>
</evidence>
<evidence type="ECO:0000256" key="3">
    <source>
        <dbReference type="ARBA" id="ARBA00022723"/>
    </source>
</evidence>
<evidence type="ECO:0000256" key="1">
    <source>
        <dbReference type="ARBA" id="ARBA00022428"/>
    </source>
</evidence>
<protein>
    <recommendedName>
        <fullName evidence="7">2-succinyl-5-enolpyruvyl-6-hydroxy-3-cyclohexene-1-carboxylate synthase</fullName>
        <shortName evidence="7">SEPHCHC synthase</shortName>
        <ecNumber evidence="7">2.2.1.9</ecNumber>
    </recommendedName>
    <alternativeName>
        <fullName evidence="7">Menaquinone biosynthesis protein MenD</fullName>
    </alternativeName>
</protein>
<evidence type="ECO:0000256" key="2">
    <source>
        <dbReference type="ARBA" id="ARBA00022679"/>
    </source>
</evidence>
<sequence length="584" mass="64879">MEITGHVESSGSEQLMSQSQPTDVARYLSVFVDALYHHGVENAVICPGSRSTPLALAIKRCGAIRSYVLMDERSAAFFALGIAKASNRPTILLSTSGTAAANFLPAVVESFWGHVPLIVLTADRPPELRDSGASQTIDQVGLFGSHSKWFQDMPITDGSEQLNRFAAITGGRAVHYASNDPKGPVHLNFPFREPLIIDPLPKLPQFPAIKRITASIPRVDSDEIAGIAQSLSVFRHGLILAGPGPLRLVLDQIVDLSQKLGWPIFADPLSNIRGLDSRVMGTYDAFLRVNRQMLPHVECVIRLGAPMTSKTLNLYTADSYIYTIDGENSYREPQMQTGRIIEGRIEDVLTGLSEALNPLPTESDPDWYPFWFRQHETIMNLLRERLTEPGEASEPYLYYHLCDWLRNAGSAEVFVSNSMPVRDLDTFTQDPDDSLRFWGNRGANGIDGIVSTAMGIAVSTDRKQTILITGDLAFYHDMNGLFAAMKYRLNVLIIVVNNDGGGIFSFLPQGQLEEQEFESLFGTPHGLNFEHAALLYQAAYRRASTLGELRRGMEELLSTRGLRILEWRTPSRKQNVALHNSFWI</sequence>
<comment type="pathway">
    <text evidence="7">Quinol/quinone metabolism; 1,4-dihydroxy-2-naphthoate biosynthesis; 1,4-dihydroxy-2-naphthoate from chorismate: step 2/7.</text>
</comment>
<evidence type="ECO:0000259" key="8">
    <source>
        <dbReference type="Pfam" id="PF02775"/>
    </source>
</evidence>
<dbReference type="Gene3D" id="3.40.50.970">
    <property type="match status" value="2"/>
</dbReference>
<dbReference type="EC" id="2.2.1.9" evidence="7"/>
<dbReference type="SUPFAM" id="SSF52518">
    <property type="entry name" value="Thiamin diphosphate-binding fold (THDP-binding)"/>
    <property type="match status" value="2"/>
</dbReference>
<dbReference type="GO" id="GO:0009234">
    <property type="term" value="P:menaquinone biosynthetic process"/>
    <property type="evidence" value="ECO:0007669"/>
    <property type="project" value="UniProtKB-UniRule"/>
</dbReference>
<dbReference type="CDD" id="cd02009">
    <property type="entry name" value="TPP_SHCHC_synthase"/>
    <property type="match status" value="1"/>
</dbReference>
<dbReference type="InterPro" id="IPR012001">
    <property type="entry name" value="Thiamin_PyroP_enz_TPP-bd_dom"/>
</dbReference>
<dbReference type="GO" id="GO:0000287">
    <property type="term" value="F:magnesium ion binding"/>
    <property type="evidence" value="ECO:0007669"/>
    <property type="project" value="UniProtKB-UniRule"/>
</dbReference>
<comment type="subunit">
    <text evidence="7">Homodimer.</text>
</comment>
<dbReference type="Gene3D" id="3.40.50.1220">
    <property type="entry name" value="TPP-binding domain"/>
    <property type="match status" value="1"/>
</dbReference>
<comment type="cofactor">
    <cofactor evidence="7">
        <name>thiamine diphosphate</name>
        <dbReference type="ChEBI" id="CHEBI:58937"/>
    </cofactor>
    <text evidence="7">Binds 1 thiamine pyrophosphate per subunit.</text>
</comment>
<evidence type="ECO:0000259" key="10">
    <source>
        <dbReference type="Pfam" id="PF16582"/>
    </source>
</evidence>
<evidence type="ECO:0000256" key="7">
    <source>
        <dbReference type="HAMAP-Rule" id="MF_01659"/>
    </source>
</evidence>
<dbReference type="PIRSF" id="PIRSF004983">
    <property type="entry name" value="MenD"/>
    <property type="match status" value="1"/>
</dbReference>
<dbReference type="InterPro" id="IPR004433">
    <property type="entry name" value="MenaQ_synth_MenD"/>
</dbReference>
<comment type="caution">
    <text evidence="11">The sequence shown here is derived from an EMBL/GenBank/DDBJ whole genome shotgun (WGS) entry which is preliminary data.</text>
</comment>
<feature type="domain" description="Thiamine pyrophosphate enzyme N-terminal TPP-binding" evidence="9">
    <location>
        <begin position="30"/>
        <end position="141"/>
    </location>
</feature>
<evidence type="ECO:0000256" key="6">
    <source>
        <dbReference type="ARBA" id="ARBA00023211"/>
    </source>
</evidence>
<organism evidence="11 12">
    <name type="scientific">Sulfobacillus benefaciens</name>
    <dbReference type="NCBI Taxonomy" id="453960"/>
    <lineage>
        <taxon>Bacteria</taxon>
        <taxon>Bacillati</taxon>
        <taxon>Bacillota</taxon>
        <taxon>Clostridia</taxon>
        <taxon>Eubacteriales</taxon>
        <taxon>Clostridiales Family XVII. Incertae Sedis</taxon>
        <taxon>Sulfobacillus</taxon>
    </lineage>
</organism>
<keyword evidence="6 7" id="KW-0464">Manganese</keyword>
<reference evidence="11 12" key="1">
    <citation type="journal article" date="2014" name="BMC Genomics">
        <title>Comparison of environmental and isolate Sulfobacillus genomes reveals diverse carbon, sulfur, nitrogen, and hydrogen metabolisms.</title>
        <authorList>
            <person name="Justice N.B."/>
            <person name="Norman A."/>
            <person name="Brown C.T."/>
            <person name="Singh A."/>
            <person name="Thomas B.C."/>
            <person name="Banfield J.F."/>
        </authorList>
    </citation>
    <scope>NUCLEOTIDE SEQUENCE [LARGE SCALE GENOMIC DNA]</scope>
    <source>
        <strain evidence="11">AMDSBA1</strain>
    </source>
</reference>
<dbReference type="Pfam" id="PF16582">
    <property type="entry name" value="TPP_enzyme_M_2"/>
    <property type="match status" value="1"/>
</dbReference>
<dbReference type="GO" id="GO:0070204">
    <property type="term" value="F:2-succinyl-5-enolpyruvyl-6-hydroxy-3-cyclohexene-1-carboxylic-acid synthase activity"/>
    <property type="evidence" value="ECO:0007669"/>
    <property type="project" value="UniProtKB-UniRule"/>
</dbReference>
<evidence type="ECO:0000256" key="5">
    <source>
        <dbReference type="ARBA" id="ARBA00023052"/>
    </source>
</evidence>
<evidence type="ECO:0000256" key="4">
    <source>
        <dbReference type="ARBA" id="ARBA00022842"/>
    </source>
</evidence>
<dbReference type="UniPathway" id="UPA01057">
    <property type="reaction ID" value="UER00164"/>
</dbReference>
<keyword evidence="1 7" id="KW-0474">Menaquinone biosynthesis</keyword>
<evidence type="ECO:0000259" key="9">
    <source>
        <dbReference type="Pfam" id="PF02776"/>
    </source>
</evidence>
<keyword evidence="3 7" id="KW-0479">Metal-binding</keyword>
<dbReference type="SUPFAM" id="SSF52467">
    <property type="entry name" value="DHS-like NAD/FAD-binding domain"/>
    <property type="match status" value="1"/>
</dbReference>
<dbReference type="PANTHER" id="PTHR42916:SF1">
    <property type="entry name" value="PROTEIN PHYLLO, CHLOROPLASTIC"/>
    <property type="match status" value="1"/>
</dbReference>
<evidence type="ECO:0000313" key="12">
    <source>
        <dbReference type="Proteomes" id="UP000242699"/>
    </source>
</evidence>
<dbReference type="EMBL" id="PXYT01000018">
    <property type="protein sequence ID" value="PSR28885.1"/>
    <property type="molecule type" value="Genomic_DNA"/>
</dbReference>
<dbReference type="HAMAP" id="MF_01659">
    <property type="entry name" value="MenD"/>
    <property type="match status" value="1"/>
</dbReference>
<dbReference type="GO" id="GO:0030976">
    <property type="term" value="F:thiamine pyrophosphate binding"/>
    <property type="evidence" value="ECO:0007669"/>
    <property type="project" value="UniProtKB-UniRule"/>
</dbReference>
<feature type="domain" description="Thiamine pyrophosphate enzyme TPP-binding" evidence="8">
    <location>
        <begin position="450"/>
        <end position="565"/>
    </location>
</feature>
<feature type="domain" description="Menaquinone biosynthesis protein MenD middle" evidence="10">
    <location>
        <begin position="235"/>
        <end position="405"/>
    </location>
</feature>
<dbReference type="UniPathway" id="UPA00079"/>
<dbReference type="GO" id="GO:0030145">
    <property type="term" value="F:manganese ion binding"/>
    <property type="evidence" value="ECO:0007669"/>
    <property type="project" value="UniProtKB-UniRule"/>
</dbReference>
<dbReference type="Pfam" id="PF02775">
    <property type="entry name" value="TPP_enzyme_C"/>
    <property type="match status" value="1"/>
</dbReference>
<keyword evidence="2 7" id="KW-0808">Transferase</keyword>
<dbReference type="Proteomes" id="UP000242699">
    <property type="component" value="Unassembled WGS sequence"/>
</dbReference>
<dbReference type="CDD" id="cd07037">
    <property type="entry name" value="TPP_PYR_MenD"/>
    <property type="match status" value="1"/>
</dbReference>
<dbReference type="InterPro" id="IPR029061">
    <property type="entry name" value="THDP-binding"/>
</dbReference>
<comment type="catalytic activity">
    <reaction evidence="7">
        <text>isochorismate + 2-oxoglutarate + H(+) = 5-enolpyruvoyl-6-hydroxy-2-succinyl-cyclohex-3-ene-1-carboxylate + CO2</text>
        <dbReference type="Rhea" id="RHEA:25593"/>
        <dbReference type="ChEBI" id="CHEBI:15378"/>
        <dbReference type="ChEBI" id="CHEBI:16526"/>
        <dbReference type="ChEBI" id="CHEBI:16810"/>
        <dbReference type="ChEBI" id="CHEBI:29780"/>
        <dbReference type="ChEBI" id="CHEBI:58818"/>
        <dbReference type="EC" id="2.2.1.9"/>
    </reaction>
</comment>
<comment type="similarity">
    <text evidence="7">Belongs to the TPP enzyme family. MenD subfamily.</text>
</comment>
<dbReference type="Pfam" id="PF02776">
    <property type="entry name" value="TPP_enzyme_N"/>
    <property type="match status" value="1"/>
</dbReference>
<keyword evidence="4 7" id="KW-0460">Magnesium</keyword>